<proteinExistence type="predicted"/>
<dbReference type="PANTHER" id="PTHR34472:SF1">
    <property type="entry name" value="SULFUR CARRIER PROTEIN THIS"/>
    <property type="match status" value="1"/>
</dbReference>
<organism evidence="1 2">
    <name type="scientific">Campylobacter lanienae NCTC 13004</name>
    <dbReference type="NCBI Taxonomy" id="1031753"/>
    <lineage>
        <taxon>Bacteria</taxon>
        <taxon>Pseudomonadati</taxon>
        <taxon>Campylobacterota</taxon>
        <taxon>Epsilonproteobacteria</taxon>
        <taxon>Campylobacterales</taxon>
        <taxon>Campylobacteraceae</taxon>
        <taxon>Campylobacter</taxon>
    </lineage>
</organism>
<evidence type="ECO:0000313" key="2">
    <source>
        <dbReference type="Proteomes" id="UP000202031"/>
    </source>
</evidence>
<dbReference type="KEGG" id="clx:CLAN_1339"/>
<dbReference type="GeneID" id="46921807"/>
<dbReference type="InterPro" id="IPR012675">
    <property type="entry name" value="Beta-grasp_dom_sf"/>
</dbReference>
<accession>A0A1X9SP89</accession>
<gene>
    <name evidence="1" type="primary">thiS</name>
    <name evidence="1" type="ORF">CLAN_1339</name>
</gene>
<dbReference type="EMBL" id="CP015578">
    <property type="protein sequence ID" value="ARQ98062.1"/>
    <property type="molecule type" value="Genomic_DNA"/>
</dbReference>
<dbReference type="Pfam" id="PF02597">
    <property type="entry name" value="ThiS"/>
    <property type="match status" value="1"/>
</dbReference>
<dbReference type="AlphaFoldDB" id="A0A1X9SP89"/>
<evidence type="ECO:0000313" key="1">
    <source>
        <dbReference type="EMBL" id="ARQ98062.1"/>
    </source>
</evidence>
<dbReference type="PANTHER" id="PTHR34472">
    <property type="entry name" value="SULFUR CARRIER PROTEIN THIS"/>
    <property type="match status" value="1"/>
</dbReference>
<protein>
    <submittedName>
        <fullName evidence="1">Thiamin biosynthesis protein</fullName>
    </submittedName>
</protein>
<dbReference type="InterPro" id="IPR010035">
    <property type="entry name" value="Thi_S"/>
</dbReference>
<dbReference type="RefSeq" id="WP_096015710.1">
    <property type="nucleotide sequence ID" value="NZ_CP015578.1"/>
</dbReference>
<sequence>MIQIWLNSNSITIKANSTLAELIKSQGYDHSRVAAEIDMQIVPKVKWGEFIIKDGMKIEIVEFVGGG</sequence>
<reference evidence="2" key="1">
    <citation type="journal article" date="2017" name="Genome Biol. Evol.">
        <title>Comparative Genomic Analysis Identifies a Campylobacter Clade Deficient in Selenium Metabolism.</title>
        <authorList>
            <person name="Miller W.G."/>
            <person name="Yee E."/>
            <person name="Lopes B.S."/>
            <person name="Chapman M.H."/>
            <person name="Huynh S."/>
            <person name="Bono J.L."/>
            <person name="Parker C.T."/>
            <person name="Strachan N.J.C."/>
            <person name="Forbes K.J."/>
        </authorList>
    </citation>
    <scope>NUCLEOTIDE SEQUENCE [LARGE SCALE GENOMIC DNA]</scope>
    <source>
        <strain evidence="2">NCTC 13004</strain>
    </source>
</reference>
<dbReference type="Gene3D" id="3.10.20.30">
    <property type="match status" value="1"/>
</dbReference>
<dbReference type="CDD" id="cd00565">
    <property type="entry name" value="Ubl_ThiS"/>
    <property type="match status" value="1"/>
</dbReference>
<dbReference type="Proteomes" id="UP000202031">
    <property type="component" value="Chromosome"/>
</dbReference>
<dbReference type="NCBIfam" id="TIGR01683">
    <property type="entry name" value="thiS"/>
    <property type="match status" value="1"/>
</dbReference>
<dbReference type="SUPFAM" id="SSF54285">
    <property type="entry name" value="MoaD/ThiS"/>
    <property type="match status" value="1"/>
</dbReference>
<dbReference type="InterPro" id="IPR003749">
    <property type="entry name" value="ThiS/MoaD-like"/>
</dbReference>
<reference evidence="2" key="2">
    <citation type="journal article" date="2017" name="Genome Biol. Evol.">
        <title>Comparative genomic analysis identifies a Campylobacter clade deficient in selenium metabolism.</title>
        <authorList>
            <person name="Miller W.G."/>
            <person name="Yee E."/>
            <person name="Lopes B.S."/>
            <person name="Chapman M.H."/>
            <person name="Huynh S."/>
            <person name="Bono J.L."/>
            <person name="Parker C.T."/>
            <person name="Strachan N.J.C."/>
            <person name="Forbes K.J."/>
        </authorList>
    </citation>
    <scope>NUCLEOTIDE SEQUENCE [LARGE SCALE GENOMIC DNA]</scope>
    <source>
        <strain evidence="2">NCTC 13004</strain>
    </source>
</reference>
<name>A0A1X9SP89_9BACT</name>
<dbReference type="InterPro" id="IPR016155">
    <property type="entry name" value="Mopterin_synth/thiamin_S_b"/>
</dbReference>